<dbReference type="OrthoDB" id="1921264at2"/>
<dbReference type="InterPro" id="IPR054075">
    <property type="entry name" value="Gp53-like_C"/>
</dbReference>
<dbReference type="AlphaFoldDB" id="A0A498REA2"/>
<dbReference type="Proteomes" id="UP000277811">
    <property type="component" value="Unassembled WGS sequence"/>
</dbReference>
<dbReference type="RefSeq" id="WP_122630435.1">
    <property type="nucleotide sequence ID" value="NZ_UPPP01000133.1"/>
</dbReference>
<evidence type="ECO:0000313" key="3">
    <source>
        <dbReference type="Proteomes" id="UP000277811"/>
    </source>
</evidence>
<evidence type="ECO:0000259" key="1">
    <source>
        <dbReference type="Pfam" id="PF21882"/>
    </source>
</evidence>
<dbReference type="Gene3D" id="2.60.40.3940">
    <property type="match status" value="1"/>
</dbReference>
<evidence type="ECO:0000313" key="2">
    <source>
        <dbReference type="EMBL" id="VBB09659.1"/>
    </source>
</evidence>
<name>A0A498REA2_9FIRM</name>
<dbReference type="EMBL" id="UPPP01000133">
    <property type="protein sequence ID" value="VBB09659.1"/>
    <property type="molecule type" value="Genomic_DNA"/>
</dbReference>
<proteinExistence type="predicted"/>
<sequence length="305" mass="31492">MANPTLPKQDDLVGNPTAGTFKTALGQFFDYVSGLVAGMIPNTPVGNITATDVQSAINELDSKKVNVAGGTVTGDINGVTAAQFDNSSRLATTAFVQRALGNSQAIYNLSAATTLTAADVGKTIVLNGSSTYTVKLPAAVTCANGSNLEFCSTNGASVTIQVQSTDSIVCGQGTYVTSMLVQGGDSLKLCCNTSYGWQVVAGSSELPYSALFGASLAGNGFQKLPSGLILQWGMIGAYQSQNNVTASFPIAFPNETLSIMTQRTDNVASTGTVIIAGWTKTSFTIYDTAGPAGDQNAIFWFAIGH</sequence>
<dbReference type="Pfam" id="PF21882">
    <property type="entry name" value="Gp53-like_C"/>
    <property type="match status" value="1"/>
</dbReference>
<feature type="domain" description="Putative tail fiber protein gp53-like C-terminal" evidence="1">
    <location>
        <begin position="223"/>
        <end position="305"/>
    </location>
</feature>
<accession>A0A498REA2</accession>
<keyword evidence="3" id="KW-1185">Reference proteome</keyword>
<gene>
    <name evidence="2" type="ORF">LUCI_4957</name>
</gene>
<organism evidence="2 3">
    <name type="scientific">Lucifera butyrica</name>
    <dbReference type="NCBI Taxonomy" id="1351585"/>
    <lineage>
        <taxon>Bacteria</taxon>
        <taxon>Bacillati</taxon>
        <taxon>Bacillota</taxon>
        <taxon>Negativicutes</taxon>
        <taxon>Veillonellales</taxon>
        <taxon>Veillonellaceae</taxon>
        <taxon>Lucifera</taxon>
    </lineage>
</organism>
<protein>
    <recommendedName>
        <fullName evidence="1">Putative tail fiber protein gp53-like C-terminal domain-containing protein</fullName>
    </recommendedName>
</protein>
<reference evidence="2 3" key="1">
    <citation type="submission" date="2018-06" db="EMBL/GenBank/DDBJ databases">
        <authorList>
            <person name="Strepis N."/>
        </authorList>
    </citation>
    <scope>NUCLEOTIDE SEQUENCE [LARGE SCALE GENOMIC DNA]</scope>
    <source>
        <strain evidence="2">LUCI</strain>
    </source>
</reference>